<evidence type="ECO:0000256" key="1">
    <source>
        <dbReference type="ARBA" id="ARBA00004141"/>
    </source>
</evidence>
<dbReference type="RefSeq" id="WP_070230236.1">
    <property type="nucleotide sequence ID" value="NZ_BJYO01000002.1"/>
</dbReference>
<reference evidence="5 6" key="1">
    <citation type="submission" date="2018-07" db="EMBL/GenBank/DDBJ databases">
        <title>Genomic Encyclopedia of Type Strains, Phase III (KMG-III): the genomes of soil and plant-associated and newly described type strains.</title>
        <authorList>
            <person name="Whitman W."/>
        </authorList>
    </citation>
    <scope>NUCLEOTIDE SEQUENCE [LARGE SCALE GENOMIC DNA]</scope>
    <source>
        <strain evidence="5 6">CECT 7031</strain>
    </source>
</reference>
<dbReference type="Proteomes" id="UP000254912">
    <property type="component" value="Unassembled WGS sequence"/>
</dbReference>
<sequence>MTHDILLVARQTYRVRVKTFGFWALVLSPLFVPLIGLLVGWIVSTGGSDKTPNLAIVAQPTLYQTLKKADLIKAKLSAVDTVDTAKRQLKQTKIDGYLRQTNQGYQLVTSADTAVMFNETKIQSALTQIELGKTAQQLKLTAADISRLQTPARLTVKAQSNKGAATGGKLKNTANYVIASAIGIFIFIILSVYVGLIAQEIANEKSSRIMEILLATTSTRVQYYGKILGIFSLLITQIMIYIIGFIGMLIGFKDNAVVKQIKPILVGIDMQFLIFSSLMFIVGVVGYLFVATIFASLVNEQSQVQQATQPVIYLAMVGYIMSFAVSSAPTNIILKGLSFVPFISPTLMPSRFAVEYAQPWEAWLSLSLEVLAVIVIAKFGEKLYAKNVLSYSDDRIIKQFWRNLRRKL</sequence>
<dbReference type="EMBL" id="QRAS01000001">
    <property type="protein sequence ID" value="RDL12185.1"/>
    <property type="molecule type" value="Genomic_DNA"/>
</dbReference>
<keyword evidence="4" id="KW-0472">Membrane</keyword>
<accession>A0A288QBK5</accession>
<keyword evidence="2" id="KW-0812">Transmembrane</keyword>
<proteinExistence type="predicted"/>
<organism evidence="5 6">
    <name type="scientific">Weissella soli</name>
    <dbReference type="NCBI Taxonomy" id="155866"/>
    <lineage>
        <taxon>Bacteria</taxon>
        <taxon>Bacillati</taxon>
        <taxon>Bacillota</taxon>
        <taxon>Bacilli</taxon>
        <taxon>Lactobacillales</taxon>
        <taxon>Lactobacillaceae</taxon>
        <taxon>Weissella</taxon>
    </lineage>
</organism>
<keyword evidence="6" id="KW-1185">Reference proteome</keyword>
<dbReference type="AlphaFoldDB" id="A0A288QBK5"/>
<evidence type="ECO:0000256" key="2">
    <source>
        <dbReference type="ARBA" id="ARBA00022692"/>
    </source>
</evidence>
<evidence type="ECO:0000256" key="4">
    <source>
        <dbReference type="ARBA" id="ARBA00023136"/>
    </source>
</evidence>
<dbReference type="GO" id="GO:0016020">
    <property type="term" value="C:membrane"/>
    <property type="evidence" value="ECO:0007669"/>
    <property type="project" value="UniProtKB-SubCell"/>
</dbReference>
<evidence type="ECO:0000256" key="3">
    <source>
        <dbReference type="ARBA" id="ARBA00022989"/>
    </source>
</evidence>
<keyword evidence="3" id="KW-1133">Transmembrane helix</keyword>
<dbReference type="KEGG" id="wso:WSWS_00991"/>
<evidence type="ECO:0000313" key="5">
    <source>
        <dbReference type="EMBL" id="RDL12185.1"/>
    </source>
</evidence>
<dbReference type="InterPro" id="IPR013525">
    <property type="entry name" value="ABC2_TM"/>
</dbReference>
<comment type="caution">
    <text evidence="5">The sequence shown here is derived from an EMBL/GenBank/DDBJ whole genome shotgun (WGS) entry which is preliminary data.</text>
</comment>
<gene>
    <name evidence="5" type="ORF">DFP99_0620</name>
</gene>
<protein>
    <submittedName>
        <fullName evidence="5">ABC-2 type transport system permease protein</fullName>
    </submittedName>
</protein>
<comment type="subcellular location">
    <subcellularLocation>
        <location evidence="1">Membrane</location>
        <topology evidence="1">Multi-pass membrane protein</topology>
    </subcellularLocation>
</comment>
<dbReference type="Pfam" id="PF12698">
    <property type="entry name" value="ABC2_membrane_3"/>
    <property type="match status" value="1"/>
</dbReference>
<dbReference type="GeneID" id="94546183"/>
<name>A0A288QBK5_9LACO</name>
<evidence type="ECO:0000313" key="6">
    <source>
        <dbReference type="Proteomes" id="UP000254912"/>
    </source>
</evidence>
<dbReference type="GO" id="GO:0140359">
    <property type="term" value="F:ABC-type transporter activity"/>
    <property type="evidence" value="ECO:0007669"/>
    <property type="project" value="InterPro"/>
</dbReference>